<reference evidence="1" key="1">
    <citation type="journal article" date="2012" name="Mol. Plant Microbe Interact.">
        <title>A highly conserved effector in Fusarium oxysporum is required for full virulence on Arabidopsis.</title>
        <authorList>
            <person name="Thatcher L.F."/>
            <person name="Gardiner D.M."/>
            <person name="Kazan K."/>
            <person name="Manners J."/>
        </authorList>
    </citation>
    <scope>NUCLEOTIDE SEQUENCE [LARGE SCALE GENOMIC DNA]</scope>
    <source>
        <strain evidence="1">Fo5176</strain>
    </source>
</reference>
<organism evidence="1">
    <name type="scientific">Fusarium oxysporum (strain Fo5176)</name>
    <name type="common">Fusarium vascular wilt</name>
    <dbReference type="NCBI Taxonomy" id="660025"/>
    <lineage>
        <taxon>Eukaryota</taxon>
        <taxon>Fungi</taxon>
        <taxon>Dikarya</taxon>
        <taxon>Ascomycota</taxon>
        <taxon>Pezizomycotina</taxon>
        <taxon>Sordariomycetes</taxon>
        <taxon>Hypocreomycetidae</taxon>
        <taxon>Hypocreales</taxon>
        <taxon>Nectriaceae</taxon>
        <taxon>Fusarium</taxon>
        <taxon>Fusarium oxysporum species complex</taxon>
    </lineage>
</organism>
<proteinExistence type="predicted"/>
<comment type="caution">
    <text evidence="1">The sequence shown here is derived from an EMBL/GenBank/DDBJ whole genome shotgun (WGS) entry which is preliminary data.</text>
</comment>
<dbReference type="EMBL" id="AFQF01000805">
    <property type="protein sequence ID" value="EGU86841.1"/>
    <property type="molecule type" value="Genomic_DNA"/>
</dbReference>
<gene>
    <name evidence="1" type="ORF">FOXB_02644</name>
</gene>
<name>F9F8B9_FUSOF</name>
<accession>F9F8B9</accession>
<evidence type="ECO:0000313" key="1">
    <source>
        <dbReference type="EMBL" id="EGU86841.1"/>
    </source>
</evidence>
<dbReference type="AlphaFoldDB" id="F9F8B9"/>
<dbReference type="OrthoDB" id="5016264at2759"/>
<protein>
    <submittedName>
        <fullName evidence="1">Uncharacterized protein</fullName>
    </submittedName>
</protein>
<sequence>MDSNYLTLLMKYLRMYKAVYEERTSLKEVKRLSQRLRTAYEHDRISWMDFNDWMEELWAAADEGAANKLKASKIAIIDRRLNQAL</sequence>